<dbReference type="HOGENOM" id="CLU_071567_1_0_5"/>
<dbReference type="EMBL" id="CP006912">
    <property type="protein sequence ID" value="AHB48041.1"/>
    <property type="molecule type" value="Genomic_DNA"/>
</dbReference>
<evidence type="ECO:0000313" key="3">
    <source>
        <dbReference type="Proteomes" id="UP000018542"/>
    </source>
</evidence>
<proteinExistence type="predicted"/>
<feature type="domain" description="DUF403" evidence="1">
    <location>
        <begin position="1"/>
        <end position="311"/>
    </location>
</feature>
<dbReference type="KEGG" id="hni:W911_05920"/>
<dbReference type="Pfam" id="PF04168">
    <property type="entry name" value="Alpha-E"/>
    <property type="match status" value="1"/>
</dbReference>
<evidence type="ECO:0000313" key="2">
    <source>
        <dbReference type="EMBL" id="AHB48041.1"/>
    </source>
</evidence>
<dbReference type="Proteomes" id="UP000018542">
    <property type="component" value="Chromosome"/>
</dbReference>
<sequence length="315" mass="36214">MLGRTANDLFWLSRYVERAENMARLIEAGYRIALQPRIGDDQDSEWISTLESTGCIDVYKDKHGEITTKNVIDFLLFDPSNPSSIHTCLASARRNARTQRTALTREMWESLNGSWLEFQAIRPDTLRSDALPRILDWVKERSAGYRGAMLNTILRNDTYFFSQLGTFLERADNTARILDVKYYVLLPSTNMIGTAVDTAQWETILRSVSAHMSYRWVYKESYRSWRIADYLILNRAMPRSLHACYHKIDEALADLSALYGEDKPCLVTAKSTLALLERGDIDTIFQSGLHEFLLDFIARNNRVAQEISEAYHFTG</sequence>
<accession>V5SB24</accession>
<name>V5SB24_9HYPH</name>
<dbReference type="InterPro" id="IPR051680">
    <property type="entry name" value="ATP-dep_Glu-Cys_Ligase-2"/>
</dbReference>
<dbReference type="STRING" id="1029756.W911_05920"/>
<dbReference type="OrthoDB" id="9803532at2"/>
<protein>
    <recommendedName>
        <fullName evidence="1">DUF403 domain-containing protein</fullName>
    </recommendedName>
</protein>
<keyword evidence="3" id="KW-1185">Reference proteome</keyword>
<dbReference type="InterPro" id="IPR007296">
    <property type="entry name" value="DUF403"/>
</dbReference>
<dbReference type="AlphaFoldDB" id="V5SB24"/>
<dbReference type="PATRIC" id="fig|1029756.8.peg.1242"/>
<dbReference type="PANTHER" id="PTHR34595:SF7">
    <property type="entry name" value="SLL1039 PROTEIN"/>
    <property type="match status" value="1"/>
</dbReference>
<evidence type="ECO:0000259" key="1">
    <source>
        <dbReference type="Pfam" id="PF04168"/>
    </source>
</evidence>
<organism evidence="2 3">
    <name type="scientific">Hyphomicrobium nitrativorans NL23</name>
    <dbReference type="NCBI Taxonomy" id="1029756"/>
    <lineage>
        <taxon>Bacteria</taxon>
        <taxon>Pseudomonadati</taxon>
        <taxon>Pseudomonadota</taxon>
        <taxon>Alphaproteobacteria</taxon>
        <taxon>Hyphomicrobiales</taxon>
        <taxon>Hyphomicrobiaceae</taxon>
        <taxon>Hyphomicrobium</taxon>
    </lineage>
</organism>
<reference evidence="2 3" key="1">
    <citation type="journal article" date="2014" name="Genome Announc.">
        <title>Complete Genome Sequence of Hyphomicrobium nitrativorans Strain NL23, a Denitrifying Bacterium Isolated from Biofilm of a Methanol-Fed Denitrification System Treating Seawater at the Montreal Biodome.</title>
        <authorList>
            <person name="Martineau C."/>
            <person name="Villeneuve C."/>
            <person name="Mauffrey F."/>
            <person name="Villemur R."/>
        </authorList>
    </citation>
    <scope>NUCLEOTIDE SEQUENCE [LARGE SCALE GENOMIC DNA]</scope>
    <source>
        <strain evidence="2">NL23</strain>
    </source>
</reference>
<dbReference type="PANTHER" id="PTHR34595">
    <property type="entry name" value="BLR5612 PROTEIN"/>
    <property type="match status" value="1"/>
</dbReference>
<dbReference type="RefSeq" id="WP_023786583.1">
    <property type="nucleotide sequence ID" value="NC_022997.1"/>
</dbReference>
<gene>
    <name evidence="2" type="ORF">W911_05920</name>
</gene>